<dbReference type="SUPFAM" id="SSF51430">
    <property type="entry name" value="NAD(P)-linked oxidoreductase"/>
    <property type="match status" value="1"/>
</dbReference>
<reference evidence="5" key="2">
    <citation type="submission" date="2020-09" db="EMBL/GenBank/DDBJ databases">
        <authorList>
            <person name="Sun Q."/>
            <person name="Kim S."/>
        </authorList>
    </citation>
    <scope>NUCLEOTIDE SEQUENCE</scope>
    <source>
        <strain evidence="5">KCTC 12870</strain>
    </source>
</reference>
<name>A0A8J3DBE3_9BACT</name>
<dbReference type="Pfam" id="PF00248">
    <property type="entry name" value="Aldo_ket_red"/>
    <property type="match status" value="1"/>
</dbReference>
<dbReference type="InterPro" id="IPR005399">
    <property type="entry name" value="K_chnl_volt-dep_bsu_KCNAB-rel"/>
</dbReference>
<dbReference type="InterPro" id="IPR023210">
    <property type="entry name" value="NADP_OxRdtase_dom"/>
</dbReference>
<dbReference type="PANTHER" id="PTHR43150:SF4">
    <property type="entry name" value="L-GLYCERALDEHYDE 3-PHOSPHATE REDUCTASE"/>
    <property type="match status" value="1"/>
</dbReference>
<proteinExistence type="inferred from homology"/>
<dbReference type="Gene3D" id="3.20.20.100">
    <property type="entry name" value="NADP-dependent oxidoreductase domain"/>
    <property type="match status" value="1"/>
</dbReference>
<dbReference type="GO" id="GO:0051596">
    <property type="term" value="P:methylglyoxal catabolic process"/>
    <property type="evidence" value="ECO:0007669"/>
    <property type="project" value="TreeGrafter"/>
</dbReference>
<sequence length="347" mass="37965">MSYSPSDKRYSQAGNWFRHSGHSGLKLPAVSLGAWHNFGAPGTDSLQSTNEASINENCRQMLFTAFDLGITHFDLANNYGPPPGSAEERCGKIIKQDFAGYRDELIISTKAGYGMWAGPYGDGGSRKYIVSSCDQSLKRLKLDYVDIFYHHRPDPNTPLEETLAALDYLVKSGRALYTGISNYYAPEHARQVVELCRRHGWATPIIHQFSYSMLSRENRDALLRTNGADGVGTIIFSPLAGGLLTGKYLKDVPKDSRAGSSSTFLKADNITPALQAQLRALNEVASARGQTLAQLALAWVLRHPETTSVLIGASRPQQVIDCAKSLDAGPLSDSELEQIDDILQEPA</sequence>
<dbReference type="EMBL" id="BMXG01000007">
    <property type="protein sequence ID" value="GHB98795.1"/>
    <property type="molecule type" value="Genomic_DNA"/>
</dbReference>
<comment type="caution">
    <text evidence="5">The sequence shown here is derived from an EMBL/GenBank/DDBJ whole genome shotgun (WGS) entry which is preliminary data.</text>
</comment>
<dbReference type="PANTHER" id="PTHR43150">
    <property type="entry name" value="HYPERKINETIC, ISOFORM M"/>
    <property type="match status" value="1"/>
</dbReference>
<dbReference type="InterPro" id="IPR036812">
    <property type="entry name" value="NAD(P)_OxRdtase_dom_sf"/>
</dbReference>
<protein>
    <submittedName>
        <fullName evidence="5">Glyceraldehyde 3-phosphate reductase</fullName>
    </submittedName>
</protein>
<keyword evidence="6" id="KW-1185">Reference proteome</keyword>
<comment type="similarity">
    <text evidence="1">Belongs to the shaker potassium channel beta subunit family.</text>
</comment>
<dbReference type="RefSeq" id="WP_189513266.1">
    <property type="nucleotide sequence ID" value="NZ_BMXG01000007.1"/>
</dbReference>
<organism evidence="5 6">
    <name type="scientific">Cerasicoccus arenae</name>
    <dbReference type="NCBI Taxonomy" id="424488"/>
    <lineage>
        <taxon>Bacteria</taxon>
        <taxon>Pseudomonadati</taxon>
        <taxon>Verrucomicrobiota</taxon>
        <taxon>Opitutia</taxon>
        <taxon>Puniceicoccales</taxon>
        <taxon>Cerasicoccaceae</taxon>
        <taxon>Cerasicoccus</taxon>
    </lineage>
</organism>
<evidence type="ECO:0000256" key="2">
    <source>
        <dbReference type="ARBA" id="ARBA00022857"/>
    </source>
</evidence>
<feature type="domain" description="NADP-dependent oxidoreductase" evidence="4">
    <location>
        <begin position="42"/>
        <end position="343"/>
    </location>
</feature>
<evidence type="ECO:0000259" key="4">
    <source>
        <dbReference type="Pfam" id="PF00248"/>
    </source>
</evidence>
<evidence type="ECO:0000313" key="5">
    <source>
        <dbReference type="EMBL" id="GHB98795.1"/>
    </source>
</evidence>
<accession>A0A8J3DBE3</accession>
<evidence type="ECO:0000256" key="3">
    <source>
        <dbReference type="ARBA" id="ARBA00023002"/>
    </source>
</evidence>
<gene>
    <name evidence="5" type="ORF">GCM10007047_13510</name>
</gene>
<dbReference type="GO" id="GO:0016491">
    <property type="term" value="F:oxidoreductase activity"/>
    <property type="evidence" value="ECO:0007669"/>
    <property type="project" value="UniProtKB-KW"/>
</dbReference>
<keyword evidence="3" id="KW-0560">Oxidoreductase</keyword>
<evidence type="ECO:0000313" key="6">
    <source>
        <dbReference type="Proteomes" id="UP000642829"/>
    </source>
</evidence>
<evidence type="ECO:0000256" key="1">
    <source>
        <dbReference type="ARBA" id="ARBA00006515"/>
    </source>
</evidence>
<reference evidence="5" key="1">
    <citation type="journal article" date="2014" name="Int. J. Syst. Evol. Microbiol.">
        <title>Complete genome sequence of Corynebacterium casei LMG S-19264T (=DSM 44701T), isolated from a smear-ripened cheese.</title>
        <authorList>
            <consortium name="US DOE Joint Genome Institute (JGI-PGF)"/>
            <person name="Walter F."/>
            <person name="Albersmeier A."/>
            <person name="Kalinowski J."/>
            <person name="Ruckert C."/>
        </authorList>
    </citation>
    <scope>NUCLEOTIDE SEQUENCE</scope>
    <source>
        <strain evidence="5">KCTC 12870</strain>
    </source>
</reference>
<keyword evidence="2" id="KW-0521">NADP</keyword>
<dbReference type="Proteomes" id="UP000642829">
    <property type="component" value="Unassembled WGS sequence"/>
</dbReference>
<dbReference type="AlphaFoldDB" id="A0A8J3DBE3"/>